<evidence type="ECO:0000313" key="2">
    <source>
        <dbReference type="Proteomes" id="UP001549146"/>
    </source>
</evidence>
<sequence length="304" mass="35623">MGSVFCFSQTDSTQIPFVAYWSVGDNYDYFVTKIRKSWNGDELENKDSTTYFSTFSVIDSTENSYRIKWINKSNLGIIPPEFADLLNNNATTIEYIYRTNELGEFEELENWQELSDFLISYTNELIVSALKNNSQTSKDQLQKALQPFLSIYKTREGIESIVLKELTYFHFPFGALLNSNEVHEYEDQIPNILGEGTMRGDSKIYFDHVDLENGFCSFTYEMKINEEDALEMLFDLLTKMGVNDDKNLKELKNAKYLIEDHHYFEFFYDPGVPYFIEAKRNIDISTQEVKKKREEIVRIELILD</sequence>
<evidence type="ECO:0000313" key="1">
    <source>
        <dbReference type="EMBL" id="MET3730814.1"/>
    </source>
</evidence>
<organism evidence="1 2">
    <name type="scientific">Moheibacter stercoris</name>
    <dbReference type="NCBI Taxonomy" id="1628251"/>
    <lineage>
        <taxon>Bacteria</taxon>
        <taxon>Pseudomonadati</taxon>
        <taxon>Bacteroidota</taxon>
        <taxon>Flavobacteriia</taxon>
        <taxon>Flavobacteriales</taxon>
        <taxon>Weeksellaceae</taxon>
        <taxon>Moheibacter</taxon>
    </lineage>
</organism>
<proteinExistence type="predicted"/>
<protein>
    <submittedName>
        <fullName evidence="1">Uncharacterized protein</fullName>
    </submittedName>
</protein>
<dbReference type="EMBL" id="JBEPMO010000001">
    <property type="protein sequence ID" value="MET3730814.1"/>
    <property type="molecule type" value="Genomic_DNA"/>
</dbReference>
<gene>
    <name evidence="1" type="ORF">ABID46_000366</name>
</gene>
<accession>A0ABV2LQF7</accession>
<comment type="caution">
    <text evidence="1">The sequence shown here is derived from an EMBL/GenBank/DDBJ whole genome shotgun (WGS) entry which is preliminary data.</text>
</comment>
<dbReference type="Proteomes" id="UP001549146">
    <property type="component" value="Unassembled WGS sequence"/>
</dbReference>
<name>A0ABV2LQF7_9FLAO</name>
<reference evidence="1 2" key="1">
    <citation type="submission" date="2024-06" db="EMBL/GenBank/DDBJ databases">
        <title>Genomic Encyclopedia of Type Strains, Phase IV (KMG-IV): sequencing the most valuable type-strain genomes for metagenomic binning, comparative biology and taxonomic classification.</title>
        <authorList>
            <person name="Goeker M."/>
        </authorList>
    </citation>
    <scope>NUCLEOTIDE SEQUENCE [LARGE SCALE GENOMIC DNA]</scope>
    <source>
        <strain evidence="1 2">DSM 29388</strain>
    </source>
</reference>
<keyword evidence="2" id="KW-1185">Reference proteome</keyword>
<dbReference type="RefSeq" id="WP_354506342.1">
    <property type="nucleotide sequence ID" value="NZ_JBEPMO010000001.1"/>
</dbReference>